<organism evidence="1">
    <name type="scientific">Micrurus surinamensis</name>
    <name type="common">Surinam coral snake</name>
    <dbReference type="NCBI Taxonomy" id="129470"/>
    <lineage>
        <taxon>Eukaryota</taxon>
        <taxon>Metazoa</taxon>
        <taxon>Chordata</taxon>
        <taxon>Craniata</taxon>
        <taxon>Vertebrata</taxon>
        <taxon>Euteleostomi</taxon>
        <taxon>Lepidosauria</taxon>
        <taxon>Squamata</taxon>
        <taxon>Bifurcata</taxon>
        <taxon>Unidentata</taxon>
        <taxon>Episquamata</taxon>
        <taxon>Toxicofera</taxon>
        <taxon>Serpentes</taxon>
        <taxon>Colubroidea</taxon>
        <taxon>Elapidae</taxon>
        <taxon>Elapinae</taxon>
        <taxon>Micrurus</taxon>
    </lineage>
</organism>
<dbReference type="AlphaFoldDB" id="A0A2D4P1U5"/>
<reference evidence="1" key="2">
    <citation type="submission" date="2017-11" db="EMBL/GenBank/DDBJ databases">
        <title>Coralsnake Venomics: Analyses of Venom Gland Transcriptomes and Proteomes of Six Brazilian Taxa.</title>
        <authorList>
            <person name="Aird S.D."/>
            <person name="Jorge da Silva N."/>
            <person name="Qiu L."/>
            <person name="Villar-Briones A."/>
            <person name="Aparecida-Saddi V."/>
            <person name="Campos-Telles M.P."/>
            <person name="Grau M."/>
            <person name="Mikheyev A.S."/>
        </authorList>
    </citation>
    <scope>NUCLEOTIDE SEQUENCE</scope>
    <source>
        <tissue evidence="1">Venom_gland</tissue>
    </source>
</reference>
<protein>
    <submittedName>
        <fullName evidence="1">Uncharacterized protein</fullName>
    </submittedName>
</protein>
<evidence type="ECO:0000313" key="1">
    <source>
        <dbReference type="EMBL" id="LAB51133.1"/>
    </source>
</evidence>
<name>A0A2D4P1U5_MICSU</name>
<sequence length="116" mass="13365">MCRQLSGFSYDQWSIAVGLALDSAHLWRIHPHLPCVQVTADLLSCPHLWCFLTSFSQFVLLREAYHLPIQTHRIKLNKLAGQVEDQNWKQTKACLEGRSSVGIWLFCCVFKVLYCV</sequence>
<accession>A0A2D4P1U5</accession>
<dbReference type="EMBL" id="IACN01035741">
    <property type="protein sequence ID" value="LAB51132.1"/>
    <property type="molecule type" value="Transcribed_RNA"/>
</dbReference>
<reference evidence="1" key="1">
    <citation type="submission" date="2017-07" db="EMBL/GenBank/DDBJ databases">
        <authorList>
            <person name="Mikheyev A."/>
            <person name="Grau M."/>
        </authorList>
    </citation>
    <scope>NUCLEOTIDE SEQUENCE</scope>
    <source>
        <tissue evidence="1">Venom_gland</tissue>
    </source>
</reference>
<dbReference type="EMBL" id="IACN01035742">
    <property type="protein sequence ID" value="LAB51133.1"/>
    <property type="molecule type" value="Transcribed_RNA"/>
</dbReference>
<proteinExistence type="predicted"/>